<reference evidence="3 4" key="1">
    <citation type="journal article" date="2020" name="Cell Host Microbe">
        <title>Functional and Genomic Variation between Human-Derived Isolates of Lachnospiraceae Reveals Inter- and Intra-Species Diversity.</title>
        <authorList>
            <person name="Sorbara M.T."/>
            <person name="Littmann E.R."/>
            <person name="Fontana E."/>
            <person name="Moody T.U."/>
            <person name="Kohout C.E."/>
            <person name="Gjonbalaj M."/>
            <person name="Eaton V."/>
            <person name="Seok R."/>
            <person name="Leiner I.M."/>
            <person name="Pamer E.G."/>
        </authorList>
    </citation>
    <scope>NUCLEOTIDE SEQUENCE [LARGE SCALE GENOMIC DNA]</scope>
    <source>
        <strain evidence="3 4">MSK.1.17</strain>
    </source>
</reference>
<dbReference type="AlphaFoldDB" id="A0AAW5BT67"/>
<dbReference type="Proteomes" id="UP001299608">
    <property type="component" value="Unassembled WGS sequence"/>
</dbReference>
<evidence type="ECO:0000313" key="2">
    <source>
        <dbReference type="EMBL" id="MCG4746014.1"/>
    </source>
</evidence>
<evidence type="ECO:0000259" key="1">
    <source>
        <dbReference type="Pfam" id="PF00483"/>
    </source>
</evidence>
<reference evidence="3" key="2">
    <citation type="submission" date="2020-02" db="EMBL/GenBank/DDBJ databases">
        <authorList>
            <person name="Littmann E."/>
            <person name="Sorbara M."/>
        </authorList>
    </citation>
    <scope>NUCLEOTIDE SEQUENCE</scope>
    <source>
        <strain evidence="3">MSK.1.17</strain>
    </source>
</reference>
<reference evidence="2" key="3">
    <citation type="submission" date="2022-01" db="EMBL/GenBank/DDBJ databases">
        <title>Collection of gut derived symbiotic bacterial strains cultured from healthy donors.</title>
        <authorList>
            <person name="Lin H."/>
            <person name="Kohout C."/>
            <person name="Waligurski E."/>
            <person name="Pamer E.G."/>
        </authorList>
    </citation>
    <scope>NUCLEOTIDE SEQUENCE</scope>
    <source>
        <strain evidence="2">DFI.6.55</strain>
    </source>
</reference>
<evidence type="ECO:0000313" key="3">
    <source>
        <dbReference type="EMBL" id="NSJ51314.1"/>
    </source>
</evidence>
<proteinExistence type="predicted"/>
<dbReference type="EMBL" id="JAKNGE010000012">
    <property type="protein sequence ID" value="MCG4746014.1"/>
    <property type="molecule type" value="Genomic_DNA"/>
</dbReference>
<dbReference type="Pfam" id="PF00483">
    <property type="entry name" value="NTP_transferase"/>
    <property type="match status" value="1"/>
</dbReference>
<evidence type="ECO:0000313" key="4">
    <source>
        <dbReference type="Proteomes" id="UP000669239"/>
    </source>
</evidence>
<dbReference type="SUPFAM" id="SSF53448">
    <property type="entry name" value="Nucleotide-diphospho-sugar transferases"/>
    <property type="match status" value="1"/>
</dbReference>
<dbReference type="InterPro" id="IPR005835">
    <property type="entry name" value="NTP_transferase_dom"/>
</dbReference>
<sequence>MGKKPVLVIMAAGMGSRYGGLKQIDPVDEYGNIIIDFSIFDAKQAGFEKVIFIIKKAIETEFKIHIGNRISRYMDVAYVYQEVDKIPEGFEVPEGRVKPWGTAHAVLCCKDLIDGPFAVINADDYYGKEAFHMIYDQLASVKDDDRYQYTMVGYQLYNTLTDNGHVARGVCSVDEDGHLVDIHERTRIEKHGGMAEYTEDDGASWAGLPESTIVSMNMWGFTKSVLGELDGRFGAFLEQNLPVNPLKCEYFLPFVVDELLKSGLAEVTVLKSVDRWYGVTYKEDKEMVVKAIKGLKDSGLYPQKLWED</sequence>
<dbReference type="Gene3D" id="3.90.550.10">
    <property type="entry name" value="Spore Coat Polysaccharide Biosynthesis Protein SpsA, Chain A"/>
    <property type="match status" value="1"/>
</dbReference>
<accession>A0AAW5BT67</accession>
<gene>
    <name evidence="3" type="ORF">G5B36_21755</name>
    <name evidence="2" type="ORF">L0N08_11370</name>
</gene>
<keyword evidence="4" id="KW-1185">Reference proteome</keyword>
<dbReference type="EMBL" id="JAAITT010000038">
    <property type="protein sequence ID" value="NSJ51314.1"/>
    <property type="molecule type" value="Genomic_DNA"/>
</dbReference>
<dbReference type="Proteomes" id="UP000669239">
    <property type="component" value="Unassembled WGS sequence"/>
</dbReference>
<organism evidence="2 5">
    <name type="scientific">Enterocloster aldenensis</name>
    <dbReference type="NCBI Taxonomy" id="358742"/>
    <lineage>
        <taxon>Bacteria</taxon>
        <taxon>Bacillati</taxon>
        <taxon>Bacillota</taxon>
        <taxon>Clostridia</taxon>
        <taxon>Lachnospirales</taxon>
        <taxon>Lachnospiraceae</taxon>
        <taxon>Enterocloster</taxon>
    </lineage>
</organism>
<feature type="domain" description="Nucleotidyl transferase" evidence="1">
    <location>
        <begin position="8"/>
        <end position="221"/>
    </location>
</feature>
<name>A0AAW5BT67_9FIRM</name>
<dbReference type="RefSeq" id="WP_165641403.1">
    <property type="nucleotide sequence ID" value="NZ_BAABZL010000001.1"/>
</dbReference>
<comment type="caution">
    <text evidence="2">The sequence shown here is derived from an EMBL/GenBank/DDBJ whole genome shotgun (WGS) entry which is preliminary data.</text>
</comment>
<protein>
    <submittedName>
        <fullName evidence="2">Nucleotidyltransferase</fullName>
    </submittedName>
</protein>
<dbReference type="GeneID" id="97209127"/>
<evidence type="ECO:0000313" key="5">
    <source>
        <dbReference type="Proteomes" id="UP001299608"/>
    </source>
</evidence>
<dbReference type="InterPro" id="IPR029044">
    <property type="entry name" value="Nucleotide-diphossugar_trans"/>
</dbReference>